<dbReference type="OrthoDB" id="1894296at2759"/>
<evidence type="ECO:0000313" key="2">
    <source>
        <dbReference type="RefSeq" id="XP_027112148.1"/>
    </source>
</evidence>
<evidence type="ECO:0000313" key="1">
    <source>
        <dbReference type="Proteomes" id="UP001652660"/>
    </source>
</evidence>
<proteinExistence type="predicted"/>
<reference evidence="2" key="2">
    <citation type="submission" date="2025-08" db="UniProtKB">
        <authorList>
            <consortium name="RefSeq"/>
        </authorList>
    </citation>
    <scope>IDENTIFICATION</scope>
    <source>
        <tissue evidence="2">Leaves</tissue>
    </source>
</reference>
<keyword evidence="1" id="KW-1185">Reference proteome</keyword>
<gene>
    <name evidence="2" type="primary">LOC113731212</name>
</gene>
<reference evidence="1" key="1">
    <citation type="journal article" date="2025" name="Foods">
        <title>Unveiling the Microbial Signatures of Arabica Coffee Cherries: Insights into Ripeness Specific Diversity, Functional Traits, and Implications for Quality and Safety.</title>
        <authorList>
            <consortium name="RefSeq"/>
            <person name="Tenea G.N."/>
            <person name="Cifuentes V."/>
            <person name="Reyes P."/>
            <person name="Cevallos-Vallejos M."/>
        </authorList>
    </citation>
    <scope>NUCLEOTIDE SEQUENCE [LARGE SCALE GENOMIC DNA]</scope>
</reference>
<dbReference type="PANTHER" id="PTHR36388">
    <property type="entry name" value="OS02G0469000 PROTEIN"/>
    <property type="match status" value="1"/>
</dbReference>
<dbReference type="GeneID" id="113731212"/>
<name>A0A6P6W9M0_COFAR</name>
<dbReference type="AlphaFoldDB" id="A0A6P6W9M0"/>
<dbReference type="RefSeq" id="XP_027112148.1">
    <property type="nucleotide sequence ID" value="XM_027256347.2"/>
</dbReference>
<protein>
    <submittedName>
        <fullName evidence="2">Uncharacterized protein</fullName>
    </submittedName>
</protein>
<organism evidence="1 2">
    <name type="scientific">Coffea arabica</name>
    <name type="common">Arabian coffee</name>
    <dbReference type="NCBI Taxonomy" id="13443"/>
    <lineage>
        <taxon>Eukaryota</taxon>
        <taxon>Viridiplantae</taxon>
        <taxon>Streptophyta</taxon>
        <taxon>Embryophyta</taxon>
        <taxon>Tracheophyta</taxon>
        <taxon>Spermatophyta</taxon>
        <taxon>Magnoliopsida</taxon>
        <taxon>eudicotyledons</taxon>
        <taxon>Gunneridae</taxon>
        <taxon>Pentapetalae</taxon>
        <taxon>asterids</taxon>
        <taxon>lamiids</taxon>
        <taxon>Gentianales</taxon>
        <taxon>Rubiaceae</taxon>
        <taxon>Ixoroideae</taxon>
        <taxon>Gardenieae complex</taxon>
        <taxon>Bertiereae - Coffeeae clade</taxon>
        <taxon>Coffeeae</taxon>
        <taxon>Coffea</taxon>
    </lineage>
</organism>
<dbReference type="Proteomes" id="UP001652660">
    <property type="component" value="Chromosome 2c"/>
</dbReference>
<sequence>MEVDISSLRLNSLESNQITTVHSDVVSPEDVAWADSCLIKDEISENGCNSHQDTLITRLGSKSNSSTAIWEDISPYDTDMETSQILDARVDDISLSDLEAQNFSGDRLIDENNNISMSTFNLNNVFLPTYNEKLRDLGTKESEDFKFPGLVPEQLTGDIFKVWNLEMPTEEDEFVKQLKKAISESSLELTPPVSDEAERLKRLEDGDIDDIISGIADLSLNFFSI</sequence>
<accession>A0A6P6W9M0</accession>
<dbReference type="PANTHER" id="PTHR36388:SF1">
    <property type="entry name" value="OS02G0469000 PROTEIN"/>
    <property type="match status" value="1"/>
</dbReference>